<keyword evidence="1" id="KW-0175">Coiled coil</keyword>
<evidence type="ECO:0000256" key="2">
    <source>
        <dbReference type="SAM" id="MobiDB-lite"/>
    </source>
</evidence>
<evidence type="ECO:0000313" key="3">
    <source>
        <dbReference type="EMBL" id="CAD8973054.1"/>
    </source>
</evidence>
<accession>A0A7S1HA41</accession>
<dbReference type="SUPFAM" id="SSF57850">
    <property type="entry name" value="RING/U-box"/>
    <property type="match status" value="1"/>
</dbReference>
<gene>
    <name evidence="3" type="ORF">HAND00432_LOCUS24055</name>
</gene>
<organism evidence="3">
    <name type="scientific">Hemiselmis andersenii</name>
    <name type="common">Cryptophyte alga</name>
    <dbReference type="NCBI Taxonomy" id="464988"/>
    <lineage>
        <taxon>Eukaryota</taxon>
        <taxon>Cryptophyceae</taxon>
        <taxon>Cryptomonadales</taxon>
        <taxon>Hemiselmidaceae</taxon>
        <taxon>Hemiselmis</taxon>
    </lineage>
</organism>
<name>A0A7S1HA41_HEMAN</name>
<dbReference type="AlphaFoldDB" id="A0A7S1HA41"/>
<feature type="coiled-coil region" evidence="1">
    <location>
        <begin position="254"/>
        <end position="300"/>
    </location>
</feature>
<proteinExistence type="predicted"/>
<reference evidence="3" key="1">
    <citation type="submission" date="2021-01" db="EMBL/GenBank/DDBJ databases">
        <authorList>
            <person name="Corre E."/>
            <person name="Pelletier E."/>
            <person name="Niang G."/>
            <person name="Scheremetjew M."/>
            <person name="Finn R."/>
            <person name="Kale V."/>
            <person name="Holt S."/>
            <person name="Cochrane G."/>
            <person name="Meng A."/>
            <person name="Brown T."/>
            <person name="Cohen L."/>
        </authorList>
    </citation>
    <scope>NUCLEOTIDE SEQUENCE</scope>
    <source>
        <strain evidence="3">CCMP644</strain>
    </source>
</reference>
<feature type="coiled-coil region" evidence="1">
    <location>
        <begin position="3"/>
        <end position="30"/>
    </location>
</feature>
<feature type="region of interest" description="Disordered" evidence="2">
    <location>
        <begin position="136"/>
        <end position="167"/>
    </location>
</feature>
<dbReference type="EMBL" id="HBFX01039958">
    <property type="protein sequence ID" value="CAD8973054.1"/>
    <property type="molecule type" value="Transcribed_RNA"/>
</dbReference>
<evidence type="ECO:0000256" key="1">
    <source>
        <dbReference type="SAM" id="Coils"/>
    </source>
</evidence>
<sequence length="425" mass="49405">MLENGLKDKLGELTTELDNLKEDHAKELAMVKAQAEARAVQAQGVGRALAVDEATLPRVSNAMTIAELKVELKARDTTGKFTKGLSSWSKGDFMCELGQGTPRLSAVAEYRCVEELRDLVKRQKCAVERERQRVLREQEEERRRKREEEQEEMRRQEIERQREEDARLAKHEEGLHTHTSLCHGCPLAPTRELLIRANEYRRMPRDENPLTSCDVCNVEKEYNPKVKIVWSCVKCDYDICWECYQVESLPEDQRDEKRKEIAKMKEAERKAEIKRKEQERKKLEAEQKRIQAEKLRREKEIVKSIGGPFPDKIVTLTSKNRMNENGKGFCVISTCGYDADGWHSYGGPPEEVFDSYWTSQKEAIQRAHYLFYCRNPWGLHINEILDKEVGFRRPGVSPTGWQTKLCELRFRAGDSERWTVIVVKS</sequence>
<protein>
    <submittedName>
        <fullName evidence="3">Uncharacterized protein</fullName>
    </submittedName>
</protein>